<evidence type="ECO:0000256" key="1">
    <source>
        <dbReference type="SAM" id="SignalP"/>
    </source>
</evidence>
<dbReference type="Proteomes" id="UP000033121">
    <property type="component" value="Unassembled WGS sequence"/>
</dbReference>
<keyword evidence="1" id="KW-0732">Signal</keyword>
<evidence type="ECO:0000313" key="3">
    <source>
        <dbReference type="Proteomes" id="UP000033121"/>
    </source>
</evidence>
<protein>
    <submittedName>
        <fullName evidence="2">Uncharacterized protein</fullName>
    </submittedName>
</protein>
<name>A0A0E9N7U3_9BACT</name>
<feature type="signal peptide" evidence="1">
    <location>
        <begin position="1"/>
        <end position="19"/>
    </location>
</feature>
<dbReference type="RefSeq" id="WP_046371441.1">
    <property type="nucleotide sequence ID" value="NZ_BBWV01000005.1"/>
</dbReference>
<accession>A0A0E9N7U3</accession>
<keyword evidence="3" id="KW-1185">Reference proteome</keyword>
<dbReference type="PROSITE" id="PS51257">
    <property type="entry name" value="PROKAR_LIPOPROTEIN"/>
    <property type="match status" value="1"/>
</dbReference>
<dbReference type="AlphaFoldDB" id="A0A0E9N7U3"/>
<gene>
    <name evidence="2" type="ORF">FPE01S_05_01250</name>
</gene>
<comment type="caution">
    <text evidence="2">The sequence shown here is derived from an EMBL/GenBank/DDBJ whole genome shotgun (WGS) entry which is preliminary data.</text>
</comment>
<dbReference type="EMBL" id="BBWV01000005">
    <property type="protein sequence ID" value="GAO45430.1"/>
    <property type="molecule type" value="Genomic_DNA"/>
</dbReference>
<reference evidence="2 3" key="1">
    <citation type="submission" date="2015-04" db="EMBL/GenBank/DDBJ databases">
        <title>Whole genome shotgun sequence of Flavihumibacter petaseus NBRC 106054.</title>
        <authorList>
            <person name="Miyazawa S."/>
            <person name="Hosoyama A."/>
            <person name="Hashimoto M."/>
            <person name="Noguchi M."/>
            <person name="Tsuchikane K."/>
            <person name="Ohji S."/>
            <person name="Yamazoe A."/>
            <person name="Ichikawa N."/>
            <person name="Kimura A."/>
            <person name="Fujita N."/>
        </authorList>
    </citation>
    <scope>NUCLEOTIDE SEQUENCE [LARGE SCALE GENOMIC DNA]</scope>
    <source>
        <strain evidence="2 3">NBRC 106054</strain>
    </source>
</reference>
<sequence length="158" mass="18237">MKILKTSLLLLLTAFLACSKSKSDNLSKQTVMELLVNKKWQLTSITGTTDTGNPIIDQFPSQEDYIKDDYLLFNSDLTFIYSDNIILNPQLNGNIIESGTWKVTDSDTYIELLSDTQQEQETNTTDYPTKIVEISARQMKWDIYTDFHIIYHYTFKAL</sequence>
<feature type="chain" id="PRO_5002430477" evidence="1">
    <location>
        <begin position="20"/>
        <end position="158"/>
    </location>
</feature>
<organism evidence="2 3">
    <name type="scientific">Flavihumibacter petaseus NBRC 106054</name>
    <dbReference type="NCBI Taxonomy" id="1220578"/>
    <lineage>
        <taxon>Bacteria</taxon>
        <taxon>Pseudomonadati</taxon>
        <taxon>Bacteroidota</taxon>
        <taxon>Chitinophagia</taxon>
        <taxon>Chitinophagales</taxon>
        <taxon>Chitinophagaceae</taxon>
        <taxon>Flavihumibacter</taxon>
    </lineage>
</organism>
<proteinExistence type="predicted"/>
<evidence type="ECO:0000313" key="2">
    <source>
        <dbReference type="EMBL" id="GAO45430.1"/>
    </source>
</evidence>